<dbReference type="Pfam" id="PF02958">
    <property type="entry name" value="EcKL"/>
    <property type="match status" value="1"/>
</dbReference>
<name>A0A8S1DIC8_9INSE</name>
<dbReference type="PANTHER" id="PTHR11012">
    <property type="entry name" value="PROTEIN KINASE-LIKE DOMAIN-CONTAINING"/>
    <property type="match status" value="1"/>
</dbReference>
<organism evidence="2 3">
    <name type="scientific">Cloeon dipterum</name>
    <dbReference type="NCBI Taxonomy" id="197152"/>
    <lineage>
        <taxon>Eukaryota</taxon>
        <taxon>Metazoa</taxon>
        <taxon>Ecdysozoa</taxon>
        <taxon>Arthropoda</taxon>
        <taxon>Hexapoda</taxon>
        <taxon>Insecta</taxon>
        <taxon>Pterygota</taxon>
        <taxon>Palaeoptera</taxon>
        <taxon>Ephemeroptera</taxon>
        <taxon>Pisciforma</taxon>
        <taxon>Baetidae</taxon>
        <taxon>Cloeon</taxon>
    </lineage>
</organism>
<gene>
    <name evidence="2" type="ORF">CLODIP_2_CD10597</name>
</gene>
<comment type="caution">
    <text evidence="2">The sequence shown here is derived from an EMBL/GenBank/DDBJ whole genome shotgun (WGS) entry which is preliminary data.</text>
</comment>
<dbReference type="OrthoDB" id="7419139at2759"/>
<dbReference type="Proteomes" id="UP000494165">
    <property type="component" value="Unassembled WGS sequence"/>
</dbReference>
<dbReference type="Gene3D" id="3.90.1200.10">
    <property type="match status" value="1"/>
</dbReference>
<feature type="domain" description="CHK kinase-like" evidence="1">
    <location>
        <begin position="127"/>
        <end position="325"/>
    </location>
</feature>
<dbReference type="EMBL" id="CADEPI010000206">
    <property type="protein sequence ID" value="CAB3380380.1"/>
    <property type="molecule type" value="Genomic_DNA"/>
</dbReference>
<dbReference type="PANTHER" id="PTHR11012:SF48">
    <property type="entry name" value="CHK KINASE-LIKE DOMAIN-CONTAINING PROTEIN-RELATED"/>
    <property type="match status" value="1"/>
</dbReference>
<evidence type="ECO:0000313" key="3">
    <source>
        <dbReference type="Proteomes" id="UP000494165"/>
    </source>
</evidence>
<dbReference type="SMART" id="SM00587">
    <property type="entry name" value="CHK"/>
    <property type="match status" value="1"/>
</dbReference>
<dbReference type="InterPro" id="IPR015897">
    <property type="entry name" value="CHK_kinase-like"/>
</dbReference>
<evidence type="ECO:0000313" key="2">
    <source>
        <dbReference type="EMBL" id="CAB3380380.1"/>
    </source>
</evidence>
<accession>A0A8S1DIC8</accession>
<evidence type="ECO:0000259" key="1">
    <source>
        <dbReference type="SMART" id="SM00587"/>
    </source>
</evidence>
<keyword evidence="3" id="KW-1185">Reference proteome</keyword>
<dbReference type="AlphaFoldDB" id="A0A8S1DIC8"/>
<proteinExistence type="predicted"/>
<protein>
    <recommendedName>
        <fullName evidence="1">CHK kinase-like domain-containing protein</fullName>
    </recommendedName>
</protein>
<dbReference type="InterPro" id="IPR004119">
    <property type="entry name" value="EcKL"/>
</dbReference>
<sequence length="424" mass="48792">MEPTSEEDIRAILDGAFKGSRDVGLINYRLLSNSPNGFNGLYYTILIKYSEKSSEAEAEAELSCFAKALPLDERHLADLRGSRLVHKEHEFFLRLVPTFEKFIDFELPLPRCYYFRFDERAFGRTLSVMEDLQEQGFVTRDKLVPMNAQELSVTMPAMARLHAASMVTEQKSDIRLRTFCRNPEEALWTLDESRPFYPWLQSAIDTVVEVAKRRDRFAQRIGAPGAERKVTTAFEQTRLKLQISDTYCNVVCHGDVWNNNLMYRYSEAGEPTAVRIFDFQNYRVVPPITDLLMFIFVNSSRQVRAQVMDRLVSEYWRTLDELLRDAGCRLPPEMADLPTTRRLVDEYWLAGIVTAAGYVPMCQMPPGSREKNVPQAGENQLDFDVMDDFLRGRGEAVLRGMGISQMFADNVEDIIQELFEYIGI</sequence>
<dbReference type="SUPFAM" id="SSF56112">
    <property type="entry name" value="Protein kinase-like (PK-like)"/>
    <property type="match status" value="1"/>
</dbReference>
<dbReference type="InterPro" id="IPR011009">
    <property type="entry name" value="Kinase-like_dom_sf"/>
</dbReference>
<reference evidence="2 3" key="1">
    <citation type="submission" date="2020-04" db="EMBL/GenBank/DDBJ databases">
        <authorList>
            <person name="Alioto T."/>
            <person name="Alioto T."/>
            <person name="Gomez Garrido J."/>
        </authorList>
    </citation>
    <scope>NUCLEOTIDE SEQUENCE [LARGE SCALE GENOMIC DNA]</scope>
</reference>